<keyword evidence="2" id="KW-0067">ATP-binding</keyword>
<dbReference type="GO" id="GO:0045910">
    <property type="term" value="P:negative regulation of DNA recombination"/>
    <property type="evidence" value="ECO:0007669"/>
    <property type="project" value="InterPro"/>
</dbReference>
<dbReference type="SUPFAM" id="SSF48334">
    <property type="entry name" value="DNA repair protein MutS, domain III"/>
    <property type="match status" value="1"/>
</dbReference>
<dbReference type="GO" id="GO:0140664">
    <property type="term" value="F:ATP-dependent DNA damage sensor activity"/>
    <property type="evidence" value="ECO:0007669"/>
    <property type="project" value="InterPro"/>
</dbReference>
<evidence type="ECO:0000256" key="4">
    <source>
        <dbReference type="SAM" id="Coils"/>
    </source>
</evidence>
<gene>
    <name evidence="7" type="ORF">LX80_00372</name>
</gene>
<evidence type="ECO:0000313" key="7">
    <source>
        <dbReference type="EMBL" id="PZX65879.1"/>
    </source>
</evidence>
<evidence type="ECO:0000256" key="3">
    <source>
        <dbReference type="ARBA" id="ARBA00023125"/>
    </source>
</evidence>
<sequence length="705" mass="80947">MRLYPNLAPVLLEFNTVQQLLGQYCKTTIAAEKAASLRLHTKINFIELELQQAHEFKLILQHGQYFPIDCTTHLQKEIQLLSIQGSTLLGEDFLEIRSLAYNIQAIFRWFDTERRLAYPALTKVIENSYFEKNIITYIEEVIDDTGNVKDNASADLQNIRIRLWKKRNELRRVFEKVLHKLSKAGYTADIEESFSSGRRVVAVFSEHKRQVKGIFHGESDSRKTAFIEPEETIDLNNEVYALENEERAEVKRILKQLTANLSSYAPLLLNYLNIIGLFDFIKAKALLAMDMHAEKPDIIDKSMLHLQRAYHPILFLNNQKSNKPTIPVNIELNDEKRILIISGPNAGGKTVTMKTVGLIQLMVQSGLLVPVHPHSQIGIFKQLFILMGDTQSIEFELSTYSSHLLHLKHFIEMANGRTLFFIDELGSGSDPNLGGAFAEVIMEELCRKHSIGIVTTHYLNLKIMGNKTPGIVNGAMAFDEKKLEPLYQLMIGKPGSSYTFAIAERIGLPIALINRARKLVDEQHFKLDKLLNNTEQHLQQLHSEKIELKKLLKENADLKKELEATLKKEKHKQQIELLKHQNKLSEEKLAYLKNMERKLKQIVLDYKKAEDKNEVIKNLKNLLFQKNEIVQPKQVKKINHQYKELNSTIKEGMLVKLKKNYQVGTVKEIRGKRAIVQVGLLPMNIELSDLVAVEKQEETEKNQPK</sequence>
<organism evidence="7 8">
    <name type="scientific">Hydrotalea sandarakina</name>
    <dbReference type="NCBI Taxonomy" id="1004304"/>
    <lineage>
        <taxon>Bacteria</taxon>
        <taxon>Pseudomonadati</taxon>
        <taxon>Bacteroidota</taxon>
        <taxon>Chitinophagia</taxon>
        <taxon>Chitinophagales</taxon>
        <taxon>Chitinophagaceae</taxon>
        <taxon>Hydrotalea</taxon>
    </lineage>
</organism>
<keyword evidence="4" id="KW-0175">Coiled coil</keyword>
<reference evidence="7 8" key="1">
    <citation type="submission" date="2018-06" db="EMBL/GenBank/DDBJ databases">
        <title>Genomic Encyclopedia of Archaeal and Bacterial Type Strains, Phase II (KMG-II): from individual species to whole genera.</title>
        <authorList>
            <person name="Goeker M."/>
        </authorList>
    </citation>
    <scope>NUCLEOTIDE SEQUENCE [LARGE SCALE GENOMIC DNA]</scope>
    <source>
        <strain evidence="7 8">DSM 23241</strain>
    </source>
</reference>
<feature type="domain" description="DNA mismatch repair protein MutS core" evidence="5">
    <location>
        <begin position="12"/>
        <end position="317"/>
    </location>
</feature>
<dbReference type="GO" id="GO:0006298">
    <property type="term" value="P:mismatch repair"/>
    <property type="evidence" value="ECO:0007669"/>
    <property type="project" value="InterPro"/>
</dbReference>
<feature type="coiled-coil region" evidence="4">
    <location>
        <begin position="531"/>
        <end position="612"/>
    </location>
</feature>
<dbReference type="GO" id="GO:0016887">
    <property type="term" value="F:ATP hydrolysis activity"/>
    <property type="evidence" value="ECO:0007669"/>
    <property type="project" value="InterPro"/>
</dbReference>
<dbReference type="AlphaFoldDB" id="A0A2W7SFC5"/>
<dbReference type="InterPro" id="IPR046893">
    <property type="entry name" value="MSSS"/>
</dbReference>
<dbReference type="Pfam" id="PF00488">
    <property type="entry name" value="MutS_V"/>
    <property type="match status" value="1"/>
</dbReference>
<keyword evidence="1" id="KW-0547">Nucleotide-binding</keyword>
<dbReference type="PIRSF" id="PIRSF005814">
    <property type="entry name" value="MutS_YshD"/>
    <property type="match status" value="1"/>
</dbReference>
<keyword evidence="8" id="KW-1185">Reference proteome</keyword>
<evidence type="ECO:0000259" key="5">
    <source>
        <dbReference type="SMART" id="SM00533"/>
    </source>
</evidence>
<dbReference type="InterPro" id="IPR045076">
    <property type="entry name" value="MutS"/>
</dbReference>
<dbReference type="InterPro" id="IPR036187">
    <property type="entry name" value="DNA_mismatch_repair_MutS_sf"/>
</dbReference>
<dbReference type="SUPFAM" id="SSF52540">
    <property type="entry name" value="P-loop containing nucleoside triphosphate hydrolases"/>
    <property type="match status" value="1"/>
</dbReference>
<dbReference type="SMART" id="SM00533">
    <property type="entry name" value="MUTSd"/>
    <property type="match status" value="1"/>
</dbReference>
<dbReference type="Proteomes" id="UP000249720">
    <property type="component" value="Unassembled WGS sequence"/>
</dbReference>
<comment type="caution">
    <text evidence="7">The sequence shown here is derived from an EMBL/GenBank/DDBJ whole genome shotgun (WGS) entry which is preliminary data.</text>
</comment>
<accession>A0A2W7SFC5</accession>
<dbReference type="InterPro" id="IPR007696">
    <property type="entry name" value="DNA_mismatch_repair_MutS_core"/>
</dbReference>
<dbReference type="InterPro" id="IPR005747">
    <property type="entry name" value="MutS2"/>
</dbReference>
<evidence type="ECO:0000313" key="8">
    <source>
        <dbReference type="Proteomes" id="UP000249720"/>
    </source>
</evidence>
<dbReference type="EMBL" id="QKZV01000001">
    <property type="protein sequence ID" value="PZX65879.1"/>
    <property type="molecule type" value="Genomic_DNA"/>
</dbReference>
<feature type="domain" description="DNA mismatch repair proteins mutS family" evidence="6">
    <location>
        <begin position="336"/>
        <end position="521"/>
    </location>
</feature>
<dbReference type="GO" id="GO:0004519">
    <property type="term" value="F:endonuclease activity"/>
    <property type="evidence" value="ECO:0007669"/>
    <property type="project" value="UniProtKB-KW"/>
</dbReference>
<dbReference type="PANTHER" id="PTHR48466">
    <property type="entry name" value="OS10G0509000 PROTEIN-RELATED"/>
    <property type="match status" value="1"/>
</dbReference>
<protein>
    <submittedName>
        <fullName evidence="7">DNA mismatch repair protein MutS2</fullName>
    </submittedName>
</protein>
<keyword evidence="3" id="KW-0238">DNA-binding</keyword>
<evidence type="ECO:0000256" key="1">
    <source>
        <dbReference type="ARBA" id="ARBA00022741"/>
    </source>
</evidence>
<evidence type="ECO:0000259" key="6">
    <source>
        <dbReference type="SMART" id="SM00534"/>
    </source>
</evidence>
<dbReference type="OrthoDB" id="9808166at2"/>
<dbReference type="GO" id="GO:0005524">
    <property type="term" value="F:ATP binding"/>
    <property type="evidence" value="ECO:0007669"/>
    <property type="project" value="UniProtKB-KW"/>
</dbReference>
<dbReference type="NCBIfam" id="TIGR01069">
    <property type="entry name" value="mutS2"/>
    <property type="match status" value="1"/>
</dbReference>
<dbReference type="GO" id="GO:0030983">
    <property type="term" value="F:mismatched DNA binding"/>
    <property type="evidence" value="ECO:0007669"/>
    <property type="project" value="InterPro"/>
</dbReference>
<dbReference type="SMART" id="SM00534">
    <property type="entry name" value="MUTSac"/>
    <property type="match status" value="1"/>
</dbReference>
<dbReference type="InterPro" id="IPR027417">
    <property type="entry name" value="P-loop_NTPase"/>
</dbReference>
<dbReference type="RefSeq" id="WP_111293327.1">
    <property type="nucleotide sequence ID" value="NZ_QKZV01000001.1"/>
</dbReference>
<dbReference type="PANTHER" id="PTHR48466:SF2">
    <property type="entry name" value="OS10G0509000 PROTEIN"/>
    <property type="match status" value="1"/>
</dbReference>
<dbReference type="InterPro" id="IPR000432">
    <property type="entry name" value="DNA_mismatch_repair_MutS_C"/>
</dbReference>
<dbReference type="Pfam" id="PF20297">
    <property type="entry name" value="MSSS"/>
    <property type="match status" value="1"/>
</dbReference>
<evidence type="ECO:0000256" key="2">
    <source>
        <dbReference type="ARBA" id="ARBA00022840"/>
    </source>
</evidence>
<name>A0A2W7SFC5_9BACT</name>
<dbReference type="Gene3D" id="3.40.50.300">
    <property type="entry name" value="P-loop containing nucleotide triphosphate hydrolases"/>
    <property type="match status" value="1"/>
</dbReference>
<proteinExistence type="predicted"/>